<evidence type="ECO:0000256" key="1">
    <source>
        <dbReference type="ARBA" id="ARBA00004141"/>
    </source>
</evidence>
<feature type="transmembrane region" description="Helical" evidence="6">
    <location>
        <begin position="155"/>
        <end position="181"/>
    </location>
</feature>
<dbReference type="Proteomes" id="UP001177003">
    <property type="component" value="Chromosome 9"/>
</dbReference>
<evidence type="ECO:0000313" key="7">
    <source>
        <dbReference type="EMBL" id="CAI9304161.1"/>
    </source>
</evidence>
<keyword evidence="8" id="KW-1185">Reference proteome</keyword>
<comment type="similarity">
    <text evidence="2 6">Belongs to the peroxisomal membrane protein PXMP2/4 family.</text>
</comment>
<dbReference type="EMBL" id="OX465085">
    <property type="protein sequence ID" value="CAI9304161.1"/>
    <property type="molecule type" value="Genomic_DNA"/>
</dbReference>
<dbReference type="GO" id="GO:0005737">
    <property type="term" value="C:cytoplasm"/>
    <property type="evidence" value="ECO:0007669"/>
    <property type="project" value="TreeGrafter"/>
</dbReference>
<evidence type="ECO:0000256" key="6">
    <source>
        <dbReference type="RuleBase" id="RU363053"/>
    </source>
</evidence>
<evidence type="ECO:0000256" key="4">
    <source>
        <dbReference type="ARBA" id="ARBA00022989"/>
    </source>
</evidence>
<feature type="transmembrane region" description="Helical" evidence="6">
    <location>
        <begin position="234"/>
        <end position="254"/>
    </location>
</feature>
<name>A0AA36A3X6_LACSI</name>
<dbReference type="Pfam" id="PF04117">
    <property type="entry name" value="Mpv17_PMP22"/>
    <property type="match status" value="1"/>
</dbReference>
<reference evidence="7" key="1">
    <citation type="submission" date="2023-04" db="EMBL/GenBank/DDBJ databases">
        <authorList>
            <person name="Vijverberg K."/>
            <person name="Xiong W."/>
            <person name="Schranz E."/>
        </authorList>
    </citation>
    <scope>NUCLEOTIDE SEQUENCE</scope>
</reference>
<evidence type="ECO:0000256" key="3">
    <source>
        <dbReference type="ARBA" id="ARBA00022692"/>
    </source>
</evidence>
<keyword evidence="3 6" id="KW-0812">Transmembrane</keyword>
<dbReference type="AlphaFoldDB" id="A0AA36A3X6"/>
<dbReference type="InterPro" id="IPR007248">
    <property type="entry name" value="Mpv17_PMP22"/>
</dbReference>
<organism evidence="7 8">
    <name type="scientific">Lactuca saligna</name>
    <name type="common">Willowleaf lettuce</name>
    <dbReference type="NCBI Taxonomy" id="75948"/>
    <lineage>
        <taxon>Eukaryota</taxon>
        <taxon>Viridiplantae</taxon>
        <taxon>Streptophyta</taxon>
        <taxon>Embryophyta</taxon>
        <taxon>Tracheophyta</taxon>
        <taxon>Spermatophyta</taxon>
        <taxon>Magnoliopsida</taxon>
        <taxon>eudicotyledons</taxon>
        <taxon>Gunneridae</taxon>
        <taxon>Pentapetalae</taxon>
        <taxon>asterids</taxon>
        <taxon>campanulids</taxon>
        <taxon>Asterales</taxon>
        <taxon>Asteraceae</taxon>
        <taxon>Cichorioideae</taxon>
        <taxon>Cichorieae</taxon>
        <taxon>Lactucinae</taxon>
        <taxon>Lactuca</taxon>
    </lineage>
</organism>
<comment type="subcellular location">
    <subcellularLocation>
        <location evidence="1">Membrane</location>
        <topology evidence="1">Multi-pass membrane protein</topology>
    </subcellularLocation>
</comment>
<accession>A0AA36A3X6</accession>
<dbReference type="PANTHER" id="PTHR11266">
    <property type="entry name" value="PEROXISOMAL MEMBRANE PROTEIN 2, PXMP2 MPV17"/>
    <property type="match status" value="1"/>
</dbReference>
<dbReference type="PANTHER" id="PTHR11266:SF106">
    <property type="entry name" value="PEROXISOMAL MEMBRANE 22 KDA (MPV17_PMP22) FAMILY PROTEIN-RELATED"/>
    <property type="match status" value="1"/>
</dbReference>
<protein>
    <submittedName>
        <fullName evidence="7">Uncharacterized protein</fullName>
    </submittedName>
</protein>
<keyword evidence="4 6" id="KW-1133">Transmembrane helix</keyword>
<dbReference type="GO" id="GO:0016020">
    <property type="term" value="C:membrane"/>
    <property type="evidence" value="ECO:0007669"/>
    <property type="project" value="UniProtKB-SubCell"/>
</dbReference>
<feature type="transmembrane region" description="Helical" evidence="6">
    <location>
        <begin position="115"/>
        <end position="135"/>
    </location>
</feature>
<gene>
    <name evidence="7" type="ORF">LSALG_LOCUS42562</name>
</gene>
<evidence type="ECO:0000313" key="8">
    <source>
        <dbReference type="Proteomes" id="UP001177003"/>
    </source>
</evidence>
<feature type="transmembrane region" description="Helical" evidence="6">
    <location>
        <begin position="202"/>
        <end position="222"/>
    </location>
</feature>
<evidence type="ECO:0000256" key="2">
    <source>
        <dbReference type="ARBA" id="ARBA00006824"/>
    </source>
</evidence>
<keyword evidence="5 6" id="KW-0472">Membrane</keyword>
<proteinExistence type="inferred from homology"/>
<evidence type="ECO:0000256" key="5">
    <source>
        <dbReference type="ARBA" id="ARBA00023136"/>
    </source>
</evidence>
<sequence>MMISNAFRNGYKIHHHMNTICRRHSNSGSVGVPIHKIHVQQELQVSKAFYSRFNGRRTKEMEFHVPFHSFSAKTYSLFLLKASQLSLVYTAADLTSQTMTRLSLEPYDVIRTCRMAGYGLIILGPTLHLWFNFLSRVFPKKDVFTTLKKIFMGQTIYGPIMMVVFFSINAALQVIDFLSFFSPYEEGEKCKEIVARLKRDMLPTMINNVIYWPMCEFIIFRFVPVPLQPLVSNLFSYVWTIYITYMANLAKVVAN</sequence>